<evidence type="ECO:0000313" key="1">
    <source>
        <dbReference type="EMBL" id="GFN73665.1"/>
    </source>
</evidence>
<reference evidence="1 2" key="1">
    <citation type="journal article" date="2021" name="Elife">
        <title>Chloroplast acquisition without the gene transfer in kleptoplastic sea slugs, Plakobranchus ocellatus.</title>
        <authorList>
            <person name="Maeda T."/>
            <person name="Takahashi S."/>
            <person name="Yoshida T."/>
            <person name="Shimamura S."/>
            <person name="Takaki Y."/>
            <person name="Nagai Y."/>
            <person name="Toyoda A."/>
            <person name="Suzuki Y."/>
            <person name="Arimoto A."/>
            <person name="Ishii H."/>
            <person name="Satoh N."/>
            <person name="Nishiyama T."/>
            <person name="Hasebe M."/>
            <person name="Maruyama T."/>
            <person name="Minagawa J."/>
            <person name="Obokata J."/>
            <person name="Shigenobu S."/>
        </authorList>
    </citation>
    <scope>NUCLEOTIDE SEQUENCE [LARGE SCALE GENOMIC DNA]</scope>
</reference>
<dbReference type="EMBL" id="BLXT01000021">
    <property type="protein sequence ID" value="GFN73665.1"/>
    <property type="molecule type" value="Genomic_DNA"/>
</dbReference>
<sequence>MPVLFPPGLSQGRSSFGEKPAQLVTFEWQLRYGQVSMWSACGLSQQDKGSVSVIGFDGYPVKSVSKSSVIKENRDRIENHLRSYEI</sequence>
<dbReference type="AlphaFoldDB" id="A0AAV3XR10"/>
<dbReference type="Proteomes" id="UP000735302">
    <property type="component" value="Unassembled WGS sequence"/>
</dbReference>
<keyword evidence="2" id="KW-1185">Reference proteome</keyword>
<gene>
    <name evidence="1" type="ORF">PoB_000017100</name>
</gene>
<proteinExistence type="predicted"/>
<name>A0AAV3XR10_9GAST</name>
<comment type="caution">
    <text evidence="1">The sequence shown here is derived from an EMBL/GenBank/DDBJ whole genome shotgun (WGS) entry which is preliminary data.</text>
</comment>
<protein>
    <submittedName>
        <fullName evidence="1">Uncharacterized protein</fullName>
    </submittedName>
</protein>
<evidence type="ECO:0000313" key="2">
    <source>
        <dbReference type="Proteomes" id="UP000735302"/>
    </source>
</evidence>
<organism evidence="1 2">
    <name type="scientific">Plakobranchus ocellatus</name>
    <dbReference type="NCBI Taxonomy" id="259542"/>
    <lineage>
        <taxon>Eukaryota</taxon>
        <taxon>Metazoa</taxon>
        <taxon>Spiralia</taxon>
        <taxon>Lophotrochozoa</taxon>
        <taxon>Mollusca</taxon>
        <taxon>Gastropoda</taxon>
        <taxon>Heterobranchia</taxon>
        <taxon>Euthyneura</taxon>
        <taxon>Panpulmonata</taxon>
        <taxon>Sacoglossa</taxon>
        <taxon>Placobranchoidea</taxon>
        <taxon>Plakobranchidae</taxon>
        <taxon>Plakobranchus</taxon>
    </lineage>
</organism>
<accession>A0AAV3XR10</accession>